<evidence type="ECO:0000313" key="10">
    <source>
        <dbReference type="Proteomes" id="UP000269721"/>
    </source>
</evidence>
<evidence type="ECO:0000256" key="1">
    <source>
        <dbReference type="ARBA" id="ARBA00003917"/>
    </source>
</evidence>
<keyword evidence="4" id="KW-0349">Heme</keyword>
<dbReference type="PANTHER" id="PTHR31356">
    <property type="entry name" value="THYLAKOID LUMENAL 29 KDA PROTEIN, CHLOROPLASTIC-RELATED"/>
    <property type="match status" value="1"/>
</dbReference>
<evidence type="ECO:0000256" key="4">
    <source>
        <dbReference type="ARBA" id="ARBA00022617"/>
    </source>
</evidence>
<reference evidence="10" key="1">
    <citation type="journal article" date="2018" name="Nat. Microbiol.">
        <title>Leveraging single-cell genomics to expand the fungal tree of life.</title>
        <authorList>
            <person name="Ahrendt S.R."/>
            <person name="Quandt C.A."/>
            <person name="Ciobanu D."/>
            <person name="Clum A."/>
            <person name="Salamov A."/>
            <person name="Andreopoulos B."/>
            <person name="Cheng J.F."/>
            <person name="Woyke T."/>
            <person name="Pelin A."/>
            <person name="Henrissat B."/>
            <person name="Reynolds N.K."/>
            <person name="Benny G.L."/>
            <person name="Smith M.E."/>
            <person name="James T.Y."/>
            <person name="Grigoriev I.V."/>
        </authorList>
    </citation>
    <scope>NUCLEOTIDE SEQUENCE [LARGE SCALE GENOMIC DNA]</scope>
</reference>
<dbReference type="PRINTS" id="PR00459">
    <property type="entry name" value="ASPEROXIDASE"/>
</dbReference>
<organism evidence="9 10">
    <name type="scientific">Blyttiomyces helicus</name>
    <dbReference type="NCBI Taxonomy" id="388810"/>
    <lineage>
        <taxon>Eukaryota</taxon>
        <taxon>Fungi</taxon>
        <taxon>Fungi incertae sedis</taxon>
        <taxon>Chytridiomycota</taxon>
        <taxon>Chytridiomycota incertae sedis</taxon>
        <taxon>Chytridiomycetes</taxon>
        <taxon>Chytridiomycetes incertae sedis</taxon>
        <taxon>Blyttiomyces</taxon>
    </lineage>
</organism>
<gene>
    <name evidence="9" type="ORF">BDK51DRAFT_28574</name>
</gene>
<dbReference type="Gene3D" id="1.10.520.10">
    <property type="match status" value="1"/>
</dbReference>
<evidence type="ECO:0000256" key="2">
    <source>
        <dbReference type="ARBA" id="ARBA00005997"/>
    </source>
</evidence>
<dbReference type="OrthoDB" id="2114378at2759"/>
<proteinExistence type="inferred from homology"/>
<dbReference type="InterPro" id="IPR044831">
    <property type="entry name" value="Ccp1-like"/>
</dbReference>
<keyword evidence="4" id="KW-0479">Metal-binding</keyword>
<keyword evidence="3 6" id="KW-0575">Peroxidase</keyword>
<comment type="function">
    <text evidence="1">Destroys radicals which are normally produced within the cells and which are toxic to biological systems.</text>
</comment>
<protein>
    <recommendedName>
        <fullName evidence="6">Peroxidase</fullName>
        <ecNumber evidence="6">1.11.1.-</ecNumber>
    </recommendedName>
</protein>
<sequence>MRIASSSIVLGLTAYALASSVPAVKPQSKADLKKILNLLNSTNIFRQLIEPCSTFNAAWIRTVFHDCGGGSVLDNTGGLDGSLQFELSRTENAGLAPTIGFFQSLVEPGVTLSDIIALGGVASVAFCGGPLIDYHPGRVDATVANPTGRVPSATSNLQFLRSLSARLGLYPSEQVALFQGVHTFGGAHAANSPEVTNQTFQSFDGTPTVYEISYRRKALTKITSNPSLNIFKVIKEGKSILGTDHVSFGDPILKGYIDTYAHDKDLFSKNFVAAFTKCINLNQNQHLDSVILVPPTGTAAPHFKTADDKVYDVSRRGYEAPGTQPEHDTPCDPSSTQSSRCSLEHGYVETCSEKTRTWTKYKDTVLEALPAGWECHDSHKGHYLVPPAAPAKAYAKYRRSESEEEVYGEPAAKKKRSVDEF</sequence>
<dbReference type="GO" id="GO:0004601">
    <property type="term" value="F:peroxidase activity"/>
    <property type="evidence" value="ECO:0007669"/>
    <property type="project" value="UniProtKB-KW"/>
</dbReference>
<dbReference type="InterPro" id="IPR010255">
    <property type="entry name" value="Haem_peroxidase_sf"/>
</dbReference>
<keyword evidence="5 6" id="KW-0560">Oxidoreductase</keyword>
<dbReference type="GO" id="GO:0000302">
    <property type="term" value="P:response to reactive oxygen species"/>
    <property type="evidence" value="ECO:0007669"/>
    <property type="project" value="TreeGrafter"/>
</dbReference>
<feature type="signal peptide" evidence="6">
    <location>
        <begin position="1"/>
        <end position="18"/>
    </location>
</feature>
<evidence type="ECO:0000256" key="3">
    <source>
        <dbReference type="ARBA" id="ARBA00022559"/>
    </source>
</evidence>
<evidence type="ECO:0000313" key="9">
    <source>
        <dbReference type="EMBL" id="RKO92778.1"/>
    </source>
</evidence>
<feature type="region of interest" description="Disordered" evidence="7">
    <location>
        <begin position="318"/>
        <end position="338"/>
    </location>
</feature>
<dbReference type="GO" id="GO:0034599">
    <property type="term" value="P:cellular response to oxidative stress"/>
    <property type="evidence" value="ECO:0007669"/>
    <property type="project" value="InterPro"/>
</dbReference>
<evidence type="ECO:0000256" key="6">
    <source>
        <dbReference type="RuleBase" id="RU363051"/>
    </source>
</evidence>
<feature type="region of interest" description="Disordered" evidence="7">
    <location>
        <begin position="401"/>
        <end position="421"/>
    </location>
</feature>
<dbReference type="PANTHER" id="PTHR31356:SF53">
    <property type="entry name" value="HEME PEROXIDASE"/>
    <property type="match status" value="1"/>
</dbReference>
<dbReference type="Pfam" id="PF00141">
    <property type="entry name" value="peroxidase"/>
    <property type="match status" value="1"/>
</dbReference>
<dbReference type="PRINTS" id="PR00458">
    <property type="entry name" value="PEROXIDASE"/>
</dbReference>
<dbReference type="PROSITE" id="PS50873">
    <property type="entry name" value="PEROXIDASE_4"/>
    <property type="match status" value="1"/>
</dbReference>
<keyword evidence="6" id="KW-0732">Signal</keyword>
<feature type="chain" id="PRO_5020856668" description="Peroxidase" evidence="6">
    <location>
        <begin position="19"/>
        <end position="421"/>
    </location>
</feature>
<keyword evidence="10" id="KW-1185">Reference proteome</keyword>
<dbReference type="EC" id="1.11.1.-" evidence="6"/>
<evidence type="ECO:0000256" key="5">
    <source>
        <dbReference type="ARBA" id="ARBA00023002"/>
    </source>
</evidence>
<feature type="domain" description="Plant heme peroxidase family profile" evidence="8">
    <location>
        <begin position="110"/>
        <end position="277"/>
    </location>
</feature>
<accession>A0A4P9WM82</accession>
<evidence type="ECO:0000256" key="7">
    <source>
        <dbReference type="SAM" id="MobiDB-lite"/>
    </source>
</evidence>
<dbReference type="AlphaFoldDB" id="A0A4P9WM82"/>
<name>A0A4P9WM82_9FUNG</name>
<dbReference type="SUPFAM" id="SSF48113">
    <property type="entry name" value="Heme-dependent peroxidases"/>
    <property type="match status" value="1"/>
</dbReference>
<dbReference type="EMBL" id="KZ994500">
    <property type="protein sequence ID" value="RKO92778.1"/>
    <property type="molecule type" value="Genomic_DNA"/>
</dbReference>
<dbReference type="InterPro" id="IPR002016">
    <property type="entry name" value="Haem_peroxidase"/>
</dbReference>
<dbReference type="Gene3D" id="1.10.420.10">
    <property type="entry name" value="Peroxidase, domain 2"/>
    <property type="match status" value="1"/>
</dbReference>
<dbReference type="InterPro" id="IPR002207">
    <property type="entry name" value="Peroxidase_I"/>
</dbReference>
<comment type="similarity">
    <text evidence="2">Belongs to the peroxidase family. Cytochrome c peroxidase subfamily.</text>
</comment>
<keyword evidence="4" id="KW-0408">Iron</keyword>
<dbReference type="GO" id="GO:0046872">
    <property type="term" value="F:metal ion binding"/>
    <property type="evidence" value="ECO:0007669"/>
    <property type="project" value="UniProtKB-UniRule"/>
</dbReference>
<evidence type="ECO:0000259" key="8">
    <source>
        <dbReference type="PROSITE" id="PS50873"/>
    </source>
</evidence>
<dbReference type="GO" id="GO:0020037">
    <property type="term" value="F:heme binding"/>
    <property type="evidence" value="ECO:0007669"/>
    <property type="project" value="UniProtKB-UniRule"/>
</dbReference>
<dbReference type="Proteomes" id="UP000269721">
    <property type="component" value="Unassembled WGS sequence"/>
</dbReference>
<dbReference type="GO" id="GO:0042744">
    <property type="term" value="P:hydrogen peroxide catabolic process"/>
    <property type="evidence" value="ECO:0007669"/>
    <property type="project" value="TreeGrafter"/>
</dbReference>